<protein>
    <submittedName>
        <fullName evidence="2">8c3da5b9-42e3-450d-8d72-9338e276147c</fullName>
    </submittedName>
</protein>
<proteinExistence type="predicted"/>
<feature type="region of interest" description="Disordered" evidence="1">
    <location>
        <begin position="1"/>
        <end position="27"/>
    </location>
</feature>
<keyword evidence="3" id="KW-1185">Reference proteome</keyword>
<dbReference type="AlphaFoldDB" id="A0A8H2VND8"/>
<evidence type="ECO:0000313" key="2">
    <source>
        <dbReference type="EMBL" id="CAD6441399.1"/>
    </source>
</evidence>
<dbReference type="Proteomes" id="UP000624404">
    <property type="component" value="Unassembled WGS sequence"/>
</dbReference>
<sequence>MLERQTSIMKTSLQEGPDGLSSSSGQGEALFTRLSHHRCLRKLPSFDRLMESCRCSKRVQIAEAPSWEHMQEFQRHLGFGSGYQQDDFQHF</sequence>
<comment type="caution">
    <text evidence="2">The sequence shown here is derived from an EMBL/GenBank/DDBJ whole genome shotgun (WGS) entry which is preliminary data.</text>
</comment>
<evidence type="ECO:0000313" key="3">
    <source>
        <dbReference type="Proteomes" id="UP000624404"/>
    </source>
</evidence>
<organism evidence="2 3">
    <name type="scientific">Sclerotinia trifoliorum</name>
    <dbReference type="NCBI Taxonomy" id="28548"/>
    <lineage>
        <taxon>Eukaryota</taxon>
        <taxon>Fungi</taxon>
        <taxon>Dikarya</taxon>
        <taxon>Ascomycota</taxon>
        <taxon>Pezizomycotina</taxon>
        <taxon>Leotiomycetes</taxon>
        <taxon>Helotiales</taxon>
        <taxon>Sclerotiniaceae</taxon>
        <taxon>Sclerotinia</taxon>
    </lineage>
</organism>
<accession>A0A8H2VND8</accession>
<gene>
    <name evidence="2" type="ORF">SCLTRI_LOCUS1190</name>
</gene>
<reference evidence="2" key="1">
    <citation type="submission" date="2020-10" db="EMBL/GenBank/DDBJ databases">
        <authorList>
            <person name="Kusch S."/>
        </authorList>
    </citation>
    <scope>NUCLEOTIDE SEQUENCE</scope>
    <source>
        <strain evidence="2">SwB9</strain>
    </source>
</reference>
<name>A0A8H2VND8_9HELO</name>
<dbReference type="EMBL" id="CAJHIA010000006">
    <property type="protein sequence ID" value="CAD6441399.1"/>
    <property type="molecule type" value="Genomic_DNA"/>
</dbReference>
<feature type="compositionally biased region" description="Polar residues" evidence="1">
    <location>
        <begin position="1"/>
        <end position="26"/>
    </location>
</feature>
<evidence type="ECO:0000256" key="1">
    <source>
        <dbReference type="SAM" id="MobiDB-lite"/>
    </source>
</evidence>